<dbReference type="SUPFAM" id="SSF53187">
    <property type="entry name" value="Zn-dependent exopeptidases"/>
    <property type="match status" value="1"/>
</dbReference>
<name>A0ABV8QQY4_9BACT</name>
<comment type="caution">
    <text evidence="6">The sequence shown here is derived from an EMBL/GenBank/DDBJ whole genome shotgun (WGS) entry which is preliminary data.</text>
</comment>
<dbReference type="RefSeq" id="WP_379708357.1">
    <property type="nucleotide sequence ID" value="NZ_JBHSCZ010000002.1"/>
</dbReference>
<dbReference type="SMART" id="SM00646">
    <property type="entry name" value="Ami_3"/>
    <property type="match status" value="1"/>
</dbReference>
<evidence type="ECO:0000256" key="4">
    <source>
        <dbReference type="SAM" id="SignalP"/>
    </source>
</evidence>
<feature type="chain" id="PRO_5045613336" description="N-acetylmuramoyl-L-alanine amidase" evidence="4">
    <location>
        <begin position="21"/>
        <end position="581"/>
    </location>
</feature>
<sequence length="581" mass="63474">MLYKLVGSCVLICVFFITNAQTDQPFIKLVNPLKQENAVSTARQFIIGSTCKTCSVTINNTPVKVYTTGAFAYELNLVAGDTSLIINANNQSNKSVTKSLSYTYTIPKPAAPVTSLSIERIETFPEGNIVVKPGDIIKFKIKALPNALVTTFKNTVLYEMPLTKTNGMPGIYQGEYVVQTTDDFRSYKFPITITATDGQTLTKEAPNTISVLSTLSADVCLTKGRLAHLEYGLGDDRLGGAKIGYIDSLIPLKIIGKVGTHYKVALTPYRTAYIPDDVVTLAPKGTFAGEALTDKIQVAGDSVYDYVTVALTAKLPYQSMQLLNPSTIAVDVFGATNNTNWITHLQSAKEIQAVNVEQVQEQVFRVSITLKHTQHWGYSIFYKGNALIIKVKQQPKSLSLKNLTIAVDAGHGGSNTGAGGATGVAEKNIALAIALQLQQALQKEGATVIMTRTKEQFFDNKERILFYRDSVPDLLISIHLNSSADPFRASGTSTLYKYIGFKAFSNFIHQRMLQLGLSEYGNIGAFNFMLNSPTEYPNALIETLFLSNLDEEALVLDAGFQQKMANQIVAGIKDFLAAQQQ</sequence>
<dbReference type="InterPro" id="IPR013783">
    <property type="entry name" value="Ig-like_fold"/>
</dbReference>
<proteinExistence type="predicted"/>
<dbReference type="EMBL" id="JBHSCZ010000002">
    <property type="protein sequence ID" value="MFC4262677.1"/>
    <property type="molecule type" value="Genomic_DNA"/>
</dbReference>
<comment type="catalytic activity">
    <reaction evidence="1">
        <text>Hydrolyzes the link between N-acetylmuramoyl residues and L-amino acid residues in certain cell-wall glycopeptides.</text>
        <dbReference type="EC" id="3.5.1.28"/>
    </reaction>
</comment>
<dbReference type="GO" id="GO:0008745">
    <property type="term" value="F:N-acetylmuramoyl-L-alanine amidase activity"/>
    <property type="evidence" value="ECO:0007669"/>
    <property type="project" value="UniProtKB-EC"/>
</dbReference>
<dbReference type="Gene3D" id="2.60.40.10">
    <property type="entry name" value="Immunoglobulins"/>
    <property type="match status" value="1"/>
</dbReference>
<evidence type="ECO:0000256" key="2">
    <source>
        <dbReference type="ARBA" id="ARBA00011901"/>
    </source>
</evidence>
<evidence type="ECO:0000259" key="5">
    <source>
        <dbReference type="SMART" id="SM00646"/>
    </source>
</evidence>
<dbReference type="Pfam" id="PF11741">
    <property type="entry name" value="AMIN"/>
    <property type="match status" value="1"/>
</dbReference>
<evidence type="ECO:0000313" key="6">
    <source>
        <dbReference type="EMBL" id="MFC4262677.1"/>
    </source>
</evidence>
<keyword evidence="4" id="KW-0732">Signal</keyword>
<keyword evidence="7" id="KW-1185">Reference proteome</keyword>
<dbReference type="PANTHER" id="PTHR30404:SF0">
    <property type="entry name" value="N-ACETYLMURAMOYL-L-ALANINE AMIDASE AMIC"/>
    <property type="match status" value="1"/>
</dbReference>
<dbReference type="CDD" id="cd02696">
    <property type="entry name" value="MurNAc-LAA"/>
    <property type="match status" value="1"/>
</dbReference>
<accession>A0ABV8QQY4</accession>
<feature type="domain" description="MurNAc-LAA" evidence="5">
    <location>
        <begin position="464"/>
        <end position="573"/>
    </location>
</feature>
<organism evidence="6 7">
    <name type="scientific">Ferruginibacter yonginensis</name>
    <dbReference type="NCBI Taxonomy" id="1310416"/>
    <lineage>
        <taxon>Bacteria</taxon>
        <taxon>Pseudomonadati</taxon>
        <taxon>Bacteroidota</taxon>
        <taxon>Chitinophagia</taxon>
        <taxon>Chitinophagales</taxon>
        <taxon>Chitinophagaceae</taxon>
        <taxon>Ferruginibacter</taxon>
    </lineage>
</organism>
<dbReference type="Gene3D" id="3.40.630.40">
    <property type="entry name" value="Zn-dependent exopeptidases"/>
    <property type="match status" value="1"/>
</dbReference>
<reference evidence="7" key="1">
    <citation type="journal article" date="2019" name="Int. J. Syst. Evol. Microbiol.">
        <title>The Global Catalogue of Microorganisms (GCM) 10K type strain sequencing project: providing services to taxonomists for standard genome sequencing and annotation.</title>
        <authorList>
            <consortium name="The Broad Institute Genomics Platform"/>
            <consortium name="The Broad Institute Genome Sequencing Center for Infectious Disease"/>
            <person name="Wu L."/>
            <person name="Ma J."/>
        </authorList>
    </citation>
    <scope>NUCLEOTIDE SEQUENCE [LARGE SCALE GENOMIC DNA]</scope>
    <source>
        <strain evidence="7">CECT 8289</strain>
    </source>
</reference>
<dbReference type="Gene3D" id="2.60.40.3500">
    <property type="match status" value="1"/>
</dbReference>
<evidence type="ECO:0000313" key="7">
    <source>
        <dbReference type="Proteomes" id="UP001595907"/>
    </source>
</evidence>
<dbReference type="Pfam" id="PF01520">
    <property type="entry name" value="Amidase_3"/>
    <property type="match status" value="1"/>
</dbReference>
<gene>
    <name evidence="6" type="ORF">ACFOWM_07305</name>
</gene>
<evidence type="ECO:0000256" key="3">
    <source>
        <dbReference type="ARBA" id="ARBA00022801"/>
    </source>
</evidence>
<dbReference type="InterPro" id="IPR002508">
    <property type="entry name" value="MurNAc-LAA_cat"/>
</dbReference>
<dbReference type="InterPro" id="IPR050695">
    <property type="entry name" value="N-acetylmuramoyl_amidase_3"/>
</dbReference>
<evidence type="ECO:0000256" key="1">
    <source>
        <dbReference type="ARBA" id="ARBA00001561"/>
    </source>
</evidence>
<dbReference type="PANTHER" id="PTHR30404">
    <property type="entry name" value="N-ACETYLMURAMOYL-L-ALANINE AMIDASE"/>
    <property type="match status" value="1"/>
</dbReference>
<dbReference type="EC" id="3.5.1.28" evidence="2"/>
<dbReference type="Proteomes" id="UP001595907">
    <property type="component" value="Unassembled WGS sequence"/>
</dbReference>
<feature type="signal peptide" evidence="4">
    <location>
        <begin position="1"/>
        <end position="20"/>
    </location>
</feature>
<protein>
    <recommendedName>
        <fullName evidence="2">N-acetylmuramoyl-L-alanine amidase</fullName>
        <ecNumber evidence="2">3.5.1.28</ecNumber>
    </recommendedName>
</protein>
<keyword evidence="3 6" id="KW-0378">Hydrolase</keyword>
<dbReference type="InterPro" id="IPR021731">
    <property type="entry name" value="AMIN_dom"/>
</dbReference>